<evidence type="ECO:0000259" key="4">
    <source>
        <dbReference type="Pfam" id="PF07686"/>
    </source>
</evidence>
<dbReference type="InterPro" id="IPR013783">
    <property type="entry name" value="Ig-like_fold"/>
</dbReference>
<keyword evidence="2" id="KW-0472">Membrane</keyword>
<protein>
    <recommendedName>
        <fullName evidence="4">Immunoglobulin V-set domain-containing protein</fullName>
    </recommendedName>
</protein>
<evidence type="ECO:0000256" key="1">
    <source>
        <dbReference type="ARBA" id="ARBA00004370"/>
    </source>
</evidence>
<reference evidence="5" key="1">
    <citation type="submission" date="2023-09" db="UniProtKB">
        <authorList>
            <consortium name="Ensembl"/>
        </authorList>
    </citation>
    <scope>IDENTIFICATION</scope>
</reference>
<sequence>MNLNFNLIRGVCRNPSTAEVLQSAFHLNTTAVIKNLINLFAGYSQGGHWQQIVGHVGKDVVLPCFLKTSMDSSHLQLEWTRTDLTPGFIYVWDKNKENVEFKQPSYLGRTSLSFDKLKQGDVSLTLSKVELSDLLFGRFCIFSCTLSR</sequence>
<dbReference type="STRING" id="303518.ENSPNYP00000013738"/>
<dbReference type="GO" id="GO:0050852">
    <property type="term" value="P:T cell receptor signaling pathway"/>
    <property type="evidence" value="ECO:0007669"/>
    <property type="project" value="TreeGrafter"/>
</dbReference>
<comment type="subcellular location">
    <subcellularLocation>
        <location evidence="1">Membrane</location>
    </subcellularLocation>
</comment>
<dbReference type="AlphaFoldDB" id="A0A3B4FVU9"/>
<dbReference type="GO" id="GO:0005102">
    <property type="term" value="F:signaling receptor binding"/>
    <property type="evidence" value="ECO:0007669"/>
    <property type="project" value="TreeGrafter"/>
</dbReference>
<dbReference type="InterPro" id="IPR036179">
    <property type="entry name" value="Ig-like_dom_sf"/>
</dbReference>
<organism evidence="5">
    <name type="scientific">Pundamilia nyererei</name>
    <dbReference type="NCBI Taxonomy" id="303518"/>
    <lineage>
        <taxon>Eukaryota</taxon>
        <taxon>Metazoa</taxon>
        <taxon>Chordata</taxon>
        <taxon>Craniata</taxon>
        <taxon>Vertebrata</taxon>
        <taxon>Euteleostomi</taxon>
        <taxon>Actinopterygii</taxon>
        <taxon>Neopterygii</taxon>
        <taxon>Teleostei</taxon>
        <taxon>Neoteleostei</taxon>
        <taxon>Acanthomorphata</taxon>
        <taxon>Ovalentaria</taxon>
        <taxon>Cichlomorphae</taxon>
        <taxon>Cichliformes</taxon>
        <taxon>Cichlidae</taxon>
        <taxon>African cichlids</taxon>
        <taxon>Pseudocrenilabrinae</taxon>
        <taxon>Haplochromini</taxon>
        <taxon>Pundamilia</taxon>
    </lineage>
</organism>
<dbReference type="InterPro" id="IPR013106">
    <property type="entry name" value="Ig_V-set"/>
</dbReference>
<dbReference type="GeneTree" id="ENSGT01030000234884"/>
<evidence type="ECO:0000256" key="3">
    <source>
        <dbReference type="ARBA" id="ARBA00023319"/>
    </source>
</evidence>
<dbReference type="Pfam" id="PF07686">
    <property type="entry name" value="V-set"/>
    <property type="match status" value="1"/>
</dbReference>
<evidence type="ECO:0000313" key="5">
    <source>
        <dbReference type="Ensembl" id="ENSPNYP00000013738.1"/>
    </source>
</evidence>
<dbReference type="GO" id="GO:0009897">
    <property type="term" value="C:external side of plasma membrane"/>
    <property type="evidence" value="ECO:0007669"/>
    <property type="project" value="TreeGrafter"/>
</dbReference>
<feature type="domain" description="Immunoglobulin V-set" evidence="4">
    <location>
        <begin position="53"/>
        <end position="133"/>
    </location>
</feature>
<dbReference type="PANTHER" id="PTHR24100">
    <property type="entry name" value="BUTYROPHILIN"/>
    <property type="match status" value="1"/>
</dbReference>
<dbReference type="Gene3D" id="2.60.40.10">
    <property type="entry name" value="Immunoglobulins"/>
    <property type="match status" value="1"/>
</dbReference>
<dbReference type="Ensembl" id="ENSPNYT00000014083.1">
    <property type="protein sequence ID" value="ENSPNYP00000013738.1"/>
    <property type="gene ID" value="ENSPNYG00000010417.1"/>
</dbReference>
<accession>A0A3B4FVU9</accession>
<keyword evidence="3" id="KW-0393">Immunoglobulin domain</keyword>
<dbReference type="SUPFAM" id="SSF48726">
    <property type="entry name" value="Immunoglobulin"/>
    <property type="match status" value="1"/>
</dbReference>
<name>A0A3B4FVU9_9CICH</name>
<proteinExistence type="predicted"/>
<dbReference type="PANTHER" id="PTHR24100:SF151">
    <property type="entry name" value="ICOS LIGAND"/>
    <property type="match status" value="1"/>
</dbReference>
<dbReference type="GO" id="GO:0001817">
    <property type="term" value="P:regulation of cytokine production"/>
    <property type="evidence" value="ECO:0007669"/>
    <property type="project" value="TreeGrafter"/>
</dbReference>
<evidence type="ECO:0000256" key="2">
    <source>
        <dbReference type="ARBA" id="ARBA00023136"/>
    </source>
</evidence>
<dbReference type="InterPro" id="IPR050504">
    <property type="entry name" value="IgSF_BTN/MOG"/>
</dbReference>